<keyword evidence="2" id="KW-1185">Reference proteome</keyword>
<dbReference type="OrthoDB" id="747353at2759"/>
<dbReference type="GO" id="GO:0006457">
    <property type="term" value="P:protein folding"/>
    <property type="evidence" value="ECO:0007669"/>
    <property type="project" value="TreeGrafter"/>
</dbReference>
<reference evidence="3" key="1">
    <citation type="submission" date="2025-08" db="UniProtKB">
        <authorList>
            <consortium name="RefSeq"/>
        </authorList>
    </citation>
    <scope>IDENTIFICATION</scope>
    <source>
        <tissue evidence="3">Leaf</tissue>
    </source>
</reference>
<name>A0A6J0ZY95_9ROSI</name>
<evidence type="ECO:0000313" key="3">
    <source>
        <dbReference type="RefSeq" id="XP_021279556.1"/>
    </source>
</evidence>
<keyword evidence="1" id="KW-0143">Chaperone</keyword>
<protein>
    <submittedName>
        <fullName evidence="3">BAG family molecular chaperone regulator 7-like</fullName>
    </submittedName>
</protein>
<sequence>MSLAGALDLFDHSPSLFSLFCEEPELSFPFDVFEPTPVLPGLFLSPFDQAFDAVTDVTRLLETPFSSRYRRIGATDELELCSGALLDRISGLEFGTDRFKQWDRKYRWKAEIKSSDKSEANRKYQYTAEIKGSGGRKYEWTAEIESPEKNGTDRKYKWTAEMIKGGNVGNVEKKKQCKVEIQGTQKKEVPLKIKVLGSQAVGKEETKGECSVRVVEIEEPADHAAMLLRQAFGRRAGAVARLRGKRKVLSPDEAALVIERTFRAYVIRRSKALRSLRELAVAKAKLKEIRALFNNYSYRQNIARDAEERQRFSERIIALVLTVDAIQGGDLMVRGARRSMLDELEAMLDAVDPHPSGKLGLLKWQAV</sequence>
<organism evidence="2 3">
    <name type="scientific">Herrania umbratica</name>
    <dbReference type="NCBI Taxonomy" id="108875"/>
    <lineage>
        <taxon>Eukaryota</taxon>
        <taxon>Viridiplantae</taxon>
        <taxon>Streptophyta</taxon>
        <taxon>Embryophyta</taxon>
        <taxon>Tracheophyta</taxon>
        <taxon>Spermatophyta</taxon>
        <taxon>Magnoliopsida</taxon>
        <taxon>eudicotyledons</taxon>
        <taxon>Gunneridae</taxon>
        <taxon>Pentapetalae</taxon>
        <taxon>rosids</taxon>
        <taxon>malvids</taxon>
        <taxon>Malvales</taxon>
        <taxon>Malvaceae</taxon>
        <taxon>Byttnerioideae</taxon>
        <taxon>Herrania</taxon>
    </lineage>
</organism>
<dbReference type="InterPro" id="IPR040400">
    <property type="entry name" value="BAG5/6/7/8"/>
</dbReference>
<dbReference type="GO" id="GO:0009506">
    <property type="term" value="C:plasmodesma"/>
    <property type="evidence" value="ECO:0007669"/>
    <property type="project" value="TreeGrafter"/>
</dbReference>
<gene>
    <name evidence="3" type="primary">LOC110413160</name>
</gene>
<proteinExistence type="predicted"/>
<dbReference type="GeneID" id="110413160"/>
<dbReference type="PANTHER" id="PTHR33322:SF3">
    <property type="entry name" value="BAG FAMILY MOLECULAR CHAPERONE REGULATOR 7"/>
    <property type="match status" value="1"/>
</dbReference>
<dbReference type="AlphaFoldDB" id="A0A6J0ZY95"/>
<evidence type="ECO:0000256" key="1">
    <source>
        <dbReference type="ARBA" id="ARBA00023186"/>
    </source>
</evidence>
<dbReference type="Proteomes" id="UP000504621">
    <property type="component" value="Unplaced"/>
</dbReference>
<dbReference type="PANTHER" id="PTHR33322">
    <property type="entry name" value="BAG DOMAIN CONTAINING PROTEIN, EXPRESSED"/>
    <property type="match status" value="1"/>
</dbReference>
<accession>A0A6J0ZY95</accession>
<evidence type="ECO:0000313" key="2">
    <source>
        <dbReference type="Proteomes" id="UP000504621"/>
    </source>
</evidence>
<dbReference type="RefSeq" id="XP_021279556.1">
    <property type="nucleotide sequence ID" value="XM_021423881.1"/>
</dbReference>